<gene>
    <name evidence="14" type="ORF">I6N95_22645</name>
</gene>
<dbReference type="NCBIfam" id="TIGR00147">
    <property type="entry name" value="YegS/Rv2252/BmrU family lipid kinase"/>
    <property type="match status" value="1"/>
</dbReference>
<name>A0A940PFU4_9ENTE</name>
<dbReference type="InterPro" id="IPR016064">
    <property type="entry name" value="NAD/diacylglycerol_kinase_sf"/>
</dbReference>
<proteinExistence type="inferred from homology"/>
<organism evidence="14 15">
    <name type="scientific">Vagococcus allomyrinae</name>
    <dbReference type="NCBI Taxonomy" id="2794353"/>
    <lineage>
        <taxon>Bacteria</taxon>
        <taxon>Bacillati</taxon>
        <taxon>Bacillota</taxon>
        <taxon>Bacilli</taxon>
        <taxon>Lactobacillales</taxon>
        <taxon>Enterococcaceae</taxon>
        <taxon>Vagococcus</taxon>
    </lineage>
</organism>
<evidence type="ECO:0000256" key="2">
    <source>
        <dbReference type="ARBA" id="ARBA00005983"/>
    </source>
</evidence>
<comment type="similarity">
    <text evidence="2">Belongs to the diacylglycerol/lipid kinase family.</text>
</comment>
<comment type="cofactor">
    <cofactor evidence="1">
        <name>Mg(2+)</name>
        <dbReference type="ChEBI" id="CHEBI:18420"/>
    </cofactor>
</comment>
<evidence type="ECO:0000256" key="12">
    <source>
        <dbReference type="ARBA" id="ARBA00023264"/>
    </source>
</evidence>
<evidence type="ECO:0000256" key="6">
    <source>
        <dbReference type="ARBA" id="ARBA00022741"/>
    </source>
</evidence>
<keyword evidence="5" id="KW-0479">Metal-binding</keyword>
<evidence type="ECO:0000256" key="7">
    <source>
        <dbReference type="ARBA" id="ARBA00022777"/>
    </source>
</evidence>
<accession>A0A940PFU4</accession>
<evidence type="ECO:0000256" key="8">
    <source>
        <dbReference type="ARBA" id="ARBA00022840"/>
    </source>
</evidence>
<dbReference type="PROSITE" id="PS50146">
    <property type="entry name" value="DAGK"/>
    <property type="match status" value="1"/>
</dbReference>
<dbReference type="InterPro" id="IPR045540">
    <property type="entry name" value="YegS/DAGK_C"/>
</dbReference>
<dbReference type="Gene3D" id="2.60.200.40">
    <property type="match status" value="1"/>
</dbReference>
<dbReference type="GO" id="GO:0005886">
    <property type="term" value="C:plasma membrane"/>
    <property type="evidence" value="ECO:0007669"/>
    <property type="project" value="TreeGrafter"/>
</dbReference>
<evidence type="ECO:0000313" key="14">
    <source>
        <dbReference type="EMBL" id="MBP1043832.1"/>
    </source>
</evidence>
<comment type="caution">
    <text evidence="14">The sequence shown here is derived from an EMBL/GenBank/DDBJ whole genome shotgun (WGS) entry which is preliminary data.</text>
</comment>
<keyword evidence="9" id="KW-0460">Magnesium</keyword>
<evidence type="ECO:0000259" key="13">
    <source>
        <dbReference type="PROSITE" id="PS50146"/>
    </source>
</evidence>
<keyword evidence="12" id="KW-1208">Phospholipid metabolism</keyword>
<evidence type="ECO:0000256" key="1">
    <source>
        <dbReference type="ARBA" id="ARBA00001946"/>
    </source>
</evidence>
<evidence type="ECO:0000256" key="10">
    <source>
        <dbReference type="ARBA" id="ARBA00023098"/>
    </source>
</evidence>
<reference evidence="14" key="1">
    <citation type="submission" date="2020-12" db="EMBL/GenBank/DDBJ databases">
        <title>Vagococcus allomyrinae sp. nov. and Enterococcus lavae sp. nov., isolated from the larvae of Allomyrina dichotoma.</title>
        <authorList>
            <person name="Lee S.D."/>
        </authorList>
    </citation>
    <scope>NUCLEOTIDE SEQUENCE</scope>
    <source>
        <strain evidence="14">BWB3-3</strain>
    </source>
</reference>
<keyword evidence="3" id="KW-0444">Lipid biosynthesis</keyword>
<evidence type="ECO:0000256" key="3">
    <source>
        <dbReference type="ARBA" id="ARBA00022516"/>
    </source>
</evidence>
<sequence length="348" mass="37824">MKKKEFISVKARVIYNPTSGKETIKKSLPDVLDILEGAGYEASAFATTAAPNSAQKEAERAALAGFDLIVAAGGDGTINQVINGIAPLEKRPKMAILPGGTTNDYARALKVPRDNIVEAARVIAKKQTIRMDIGKADETYFMNIGAGGNLTELTYEVPSQLKSVFGYLAYLVKGAEMLPRVKPINMRLVYDGGEYIGKASMFFLGLTNSVGGFEQIAPNAQLDDGKFSLIVVKTANIVEIMHLVALMINGGKHVNDPRVIYAKTSHLYAETLDEGVRMMINLDGEYGGDAPMHFTNLHQHIEMYANLDKIPEEAVTGDNHDMLEASDAFIKEVEHLTDEDIDGDGKIS</sequence>
<dbReference type="PANTHER" id="PTHR12358">
    <property type="entry name" value="SPHINGOSINE KINASE"/>
    <property type="match status" value="1"/>
</dbReference>
<keyword evidence="8" id="KW-0067">ATP-binding</keyword>
<evidence type="ECO:0000313" key="15">
    <source>
        <dbReference type="Proteomes" id="UP000674938"/>
    </source>
</evidence>
<dbReference type="PANTHER" id="PTHR12358:SF106">
    <property type="entry name" value="LIPID KINASE YEGS"/>
    <property type="match status" value="1"/>
</dbReference>
<evidence type="ECO:0000256" key="11">
    <source>
        <dbReference type="ARBA" id="ARBA00023209"/>
    </source>
</evidence>
<keyword evidence="15" id="KW-1185">Reference proteome</keyword>
<dbReference type="SMART" id="SM00046">
    <property type="entry name" value="DAGKc"/>
    <property type="match status" value="1"/>
</dbReference>
<evidence type="ECO:0000256" key="4">
    <source>
        <dbReference type="ARBA" id="ARBA00022679"/>
    </source>
</evidence>
<keyword evidence="10" id="KW-0443">Lipid metabolism</keyword>
<dbReference type="InterPro" id="IPR005218">
    <property type="entry name" value="Diacylglycerol/lipid_kinase"/>
</dbReference>
<dbReference type="SUPFAM" id="SSF111331">
    <property type="entry name" value="NAD kinase/diacylglycerol kinase-like"/>
    <property type="match status" value="1"/>
</dbReference>
<dbReference type="GO" id="GO:0008654">
    <property type="term" value="P:phospholipid biosynthetic process"/>
    <property type="evidence" value="ECO:0007669"/>
    <property type="project" value="UniProtKB-KW"/>
</dbReference>
<dbReference type="GO" id="GO:0004143">
    <property type="term" value="F:ATP-dependent diacylglycerol kinase activity"/>
    <property type="evidence" value="ECO:0007669"/>
    <property type="project" value="TreeGrafter"/>
</dbReference>
<dbReference type="Pfam" id="PF19279">
    <property type="entry name" value="YegS_C"/>
    <property type="match status" value="1"/>
</dbReference>
<dbReference type="InterPro" id="IPR001206">
    <property type="entry name" value="Diacylglycerol_kinase_cat_dom"/>
</dbReference>
<dbReference type="EMBL" id="JAEEGA010000019">
    <property type="protein sequence ID" value="MBP1043832.1"/>
    <property type="molecule type" value="Genomic_DNA"/>
</dbReference>
<dbReference type="InterPro" id="IPR017438">
    <property type="entry name" value="ATP-NAD_kinase_N"/>
</dbReference>
<dbReference type="GO" id="GO:0046872">
    <property type="term" value="F:metal ion binding"/>
    <property type="evidence" value="ECO:0007669"/>
    <property type="project" value="UniProtKB-KW"/>
</dbReference>
<dbReference type="GO" id="GO:0005524">
    <property type="term" value="F:ATP binding"/>
    <property type="evidence" value="ECO:0007669"/>
    <property type="project" value="UniProtKB-KW"/>
</dbReference>
<keyword evidence="4" id="KW-0808">Transferase</keyword>
<evidence type="ECO:0000256" key="9">
    <source>
        <dbReference type="ARBA" id="ARBA00022842"/>
    </source>
</evidence>
<dbReference type="NCBIfam" id="NF009603">
    <property type="entry name" value="PRK13055.1"/>
    <property type="match status" value="1"/>
</dbReference>
<protein>
    <submittedName>
        <fullName evidence="14">Diacylglycerol kinase</fullName>
    </submittedName>
</protein>
<feature type="domain" description="DAGKc" evidence="13">
    <location>
        <begin position="6"/>
        <end position="140"/>
    </location>
</feature>
<keyword evidence="6" id="KW-0547">Nucleotide-binding</keyword>
<keyword evidence="11" id="KW-0594">Phospholipid biosynthesis</keyword>
<dbReference type="Proteomes" id="UP000674938">
    <property type="component" value="Unassembled WGS sequence"/>
</dbReference>
<evidence type="ECO:0000256" key="5">
    <source>
        <dbReference type="ARBA" id="ARBA00022723"/>
    </source>
</evidence>
<keyword evidence="7 14" id="KW-0418">Kinase</keyword>
<dbReference type="NCBIfam" id="NF009874">
    <property type="entry name" value="PRK13337.1"/>
    <property type="match status" value="1"/>
</dbReference>
<dbReference type="AlphaFoldDB" id="A0A940PFU4"/>
<dbReference type="InterPro" id="IPR050187">
    <property type="entry name" value="Lipid_Phosphate_FormReg"/>
</dbReference>
<dbReference type="Pfam" id="PF00781">
    <property type="entry name" value="DAGK_cat"/>
    <property type="match status" value="1"/>
</dbReference>
<dbReference type="Gene3D" id="3.40.50.10330">
    <property type="entry name" value="Probable inorganic polyphosphate/atp-NAD kinase, domain 1"/>
    <property type="match status" value="1"/>
</dbReference>